<keyword evidence="2" id="KW-0812">Transmembrane</keyword>
<feature type="region of interest" description="Disordered" evidence="1">
    <location>
        <begin position="190"/>
        <end position="215"/>
    </location>
</feature>
<gene>
    <name evidence="3" type="ORF">TCMB3V08_LOCUS2461</name>
</gene>
<evidence type="ECO:0000256" key="2">
    <source>
        <dbReference type="SAM" id="Phobius"/>
    </source>
</evidence>
<keyword evidence="2" id="KW-1133">Transmembrane helix</keyword>
<accession>A0A7R9IZ83</accession>
<proteinExistence type="predicted"/>
<evidence type="ECO:0000313" key="3">
    <source>
        <dbReference type="EMBL" id="CAD7569732.1"/>
    </source>
</evidence>
<evidence type="ECO:0000256" key="1">
    <source>
        <dbReference type="SAM" id="MobiDB-lite"/>
    </source>
</evidence>
<keyword evidence="2" id="KW-0472">Membrane</keyword>
<protein>
    <submittedName>
        <fullName evidence="3">(California timema) hypothetical protein</fullName>
    </submittedName>
</protein>
<name>A0A7R9IZ83_TIMCA</name>
<sequence>MSRIDGKAIRRSHMVRYLRVTLDEISNFKNHMEEVVGKAQKVMNKIISIACIWAHKLNNVVPARAIRGIQRNIILMRLGVYWTVATDALIVTLVHPTEIRTSISPSSAVELNTTSALANYATEAGFYRFYKSHSPIADNKAHEEPADVSRNLKWISYPARKRRIDPAWLPREVLFVALPHKADTIAPRAAERTDERTNTTNVACVDPNRSGPASRSKENAVIASYYPFGLYALSTSYANGLGIGKVKLEEVNPHLRGGRVENHLGKTTPVHPTEIRTSISPSSAVELNTTSALANYATEVGLKRERERERSKDFNSSYRHRAKLTARLKRYFITVENRLRGVKPFSPARKHLSSPLTTLAANPALLGQLLDTTALELRHETQTDVSIRKLRDGTIMIQTTTDIQSSRVMPISEIPLNNTSHILVKVEPRRFLNVCKGVVTCYYLDCVSIENISEEISPQHVTKETHIHPANNQMFRGYDVYRTDKPFFDRASGGVAILTRSNIYHNHSNIVCKNSVNNIPALMSNGSLVSSPVEVVINNLYERGNNQAVQRPYVANETLWSNSSNEARSEKILPHATGVLYIKSHKFESDVQVVENSALR</sequence>
<feature type="transmembrane region" description="Helical" evidence="2">
    <location>
        <begin position="74"/>
        <end position="94"/>
    </location>
</feature>
<dbReference type="EMBL" id="OE179787">
    <property type="protein sequence ID" value="CAD7569732.1"/>
    <property type="molecule type" value="Genomic_DNA"/>
</dbReference>
<organism evidence="3">
    <name type="scientific">Timema californicum</name>
    <name type="common">California timema</name>
    <name type="synonym">Walking stick</name>
    <dbReference type="NCBI Taxonomy" id="61474"/>
    <lineage>
        <taxon>Eukaryota</taxon>
        <taxon>Metazoa</taxon>
        <taxon>Ecdysozoa</taxon>
        <taxon>Arthropoda</taxon>
        <taxon>Hexapoda</taxon>
        <taxon>Insecta</taxon>
        <taxon>Pterygota</taxon>
        <taxon>Neoptera</taxon>
        <taxon>Polyneoptera</taxon>
        <taxon>Phasmatodea</taxon>
        <taxon>Timematodea</taxon>
        <taxon>Timematoidea</taxon>
        <taxon>Timematidae</taxon>
        <taxon>Timema</taxon>
    </lineage>
</organism>
<reference evidence="3" key="1">
    <citation type="submission" date="2020-11" db="EMBL/GenBank/DDBJ databases">
        <authorList>
            <person name="Tran Van P."/>
        </authorList>
    </citation>
    <scope>NUCLEOTIDE SEQUENCE</scope>
</reference>
<dbReference type="AlphaFoldDB" id="A0A7R9IZ83"/>